<keyword evidence="2" id="KW-0175">Coiled coil</keyword>
<keyword evidence="1" id="KW-0378">Hydrolase</keyword>
<dbReference type="OrthoDB" id="9802500at2"/>
<name>A0A2P7ATD0_9HYPH</name>
<dbReference type="GO" id="GO:0016791">
    <property type="term" value="F:phosphatase activity"/>
    <property type="evidence" value="ECO:0007669"/>
    <property type="project" value="TreeGrafter"/>
</dbReference>
<evidence type="ECO:0000313" key="6">
    <source>
        <dbReference type="Proteomes" id="UP000241764"/>
    </source>
</evidence>
<dbReference type="InterPro" id="IPR052016">
    <property type="entry name" value="Bact_Sigma-Reg"/>
</dbReference>
<evidence type="ECO:0000313" key="5">
    <source>
        <dbReference type="EMBL" id="PSH57475.1"/>
    </source>
</evidence>
<dbReference type="SMART" id="SM00331">
    <property type="entry name" value="PP2C_SIG"/>
    <property type="match status" value="1"/>
</dbReference>
<comment type="caution">
    <text evidence="5">The sequence shown here is derived from an EMBL/GenBank/DDBJ whole genome shotgun (WGS) entry which is preliminary data.</text>
</comment>
<evidence type="ECO:0000256" key="1">
    <source>
        <dbReference type="ARBA" id="ARBA00022801"/>
    </source>
</evidence>
<feature type="transmembrane region" description="Helical" evidence="3">
    <location>
        <begin position="20"/>
        <end position="41"/>
    </location>
</feature>
<dbReference type="InterPro" id="IPR001932">
    <property type="entry name" value="PPM-type_phosphatase-like_dom"/>
</dbReference>
<dbReference type="Pfam" id="PF07228">
    <property type="entry name" value="SpoIIE"/>
    <property type="match status" value="1"/>
</dbReference>
<evidence type="ECO:0000256" key="3">
    <source>
        <dbReference type="SAM" id="Phobius"/>
    </source>
</evidence>
<dbReference type="Gene3D" id="3.30.450.20">
    <property type="entry name" value="PAS domain"/>
    <property type="match status" value="2"/>
</dbReference>
<accession>A0A2P7ATD0</accession>
<dbReference type="InterPro" id="IPR003660">
    <property type="entry name" value="HAMP_dom"/>
</dbReference>
<keyword evidence="3" id="KW-1133">Transmembrane helix</keyword>
<dbReference type="InterPro" id="IPR036457">
    <property type="entry name" value="PPM-type-like_dom_sf"/>
</dbReference>
<gene>
    <name evidence="5" type="ORF">CU103_28375</name>
</gene>
<dbReference type="GO" id="GO:0007165">
    <property type="term" value="P:signal transduction"/>
    <property type="evidence" value="ECO:0007669"/>
    <property type="project" value="InterPro"/>
</dbReference>
<dbReference type="GO" id="GO:0016020">
    <property type="term" value="C:membrane"/>
    <property type="evidence" value="ECO:0007669"/>
    <property type="project" value="InterPro"/>
</dbReference>
<dbReference type="PANTHER" id="PTHR43156">
    <property type="entry name" value="STAGE II SPORULATION PROTEIN E-RELATED"/>
    <property type="match status" value="1"/>
</dbReference>
<evidence type="ECO:0000259" key="4">
    <source>
        <dbReference type="PROSITE" id="PS50885"/>
    </source>
</evidence>
<feature type="transmembrane region" description="Helical" evidence="3">
    <location>
        <begin position="433"/>
        <end position="455"/>
    </location>
</feature>
<dbReference type="EMBL" id="PGGM01000019">
    <property type="protein sequence ID" value="PSH57475.1"/>
    <property type="molecule type" value="Genomic_DNA"/>
</dbReference>
<dbReference type="SUPFAM" id="SSF81606">
    <property type="entry name" value="PP2C-like"/>
    <property type="match status" value="1"/>
</dbReference>
<dbReference type="Pfam" id="PF00672">
    <property type="entry name" value="HAMP"/>
    <property type="match status" value="1"/>
</dbReference>
<organism evidence="5 6">
    <name type="scientific">Phyllobacterium sophorae</name>
    <dbReference type="NCBI Taxonomy" id="1520277"/>
    <lineage>
        <taxon>Bacteria</taxon>
        <taxon>Pseudomonadati</taxon>
        <taxon>Pseudomonadota</taxon>
        <taxon>Alphaproteobacteria</taxon>
        <taxon>Hyphomicrobiales</taxon>
        <taxon>Phyllobacteriaceae</taxon>
        <taxon>Phyllobacterium</taxon>
    </lineage>
</organism>
<keyword evidence="3" id="KW-0472">Membrane</keyword>
<dbReference type="PANTHER" id="PTHR43156:SF2">
    <property type="entry name" value="STAGE II SPORULATION PROTEIN E"/>
    <property type="match status" value="1"/>
</dbReference>
<keyword evidence="6" id="KW-1185">Reference proteome</keyword>
<protein>
    <recommendedName>
        <fullName evidence="4">HAMP domain-containing protein</fullName>
    </recommendedName>
</protein>
<feature type="domain" description="HAMP" evidence="4">
    <location>
        <begin position="457"/>
        <end position="509"/>
    </location>
</feature>
<reference evidence="6" key="1">
    <citation type="submission" date="2017-11" db="EMBL/GenBank/DDBJ databases">
        <authorList>
            <person name="Kuznetsova I."/>
            <person name="Sazanova A."/>
            <person name="Chirak E."/>
            <person name="Safronova V."/>
            <person name="Willems A."/>
        </authorList>
    </citation>
    <scope>NUCLEOTIDE SEQUENCE [LARGE SCALE GENOMIC DNA]</scope>
    <source>
        <strain evidence="6">CCBAU 03422</strain>
    </source>
</reference>
<dbReference type="CDD" id="cd06225">
    <property type="entry name" value="HAMP"/>
    <property type="match status" value="1"/>
</dbReference>
<dbReference type="AlphaFoldDB" id="A0A2P7ATD0"/>
<evidence type="ECO:0000256" key="2">
    <source>
        <dbReference type="SAM" id="Coils"/>
    </source>
</evidence>
<dbReference type="Gene3D" id="6.10.340.10">
    <property type="match status" value="1"/>
</dbReference>
<keyword evidence="3" id="KW-0812">Transmembrane</keyword>
<dbReference type="SUPFAM" id="SSF158472">
    <property type="entry name" value="HAMP domain-like"/>
    <property type="match status" value="1"/>
</dbReference>
<dbReference type="RefSeq" id="WP_106667384.1">
    <property type="nucleotide sequence ID" value="NZ_PGGM01000019.1"/>
</dbReference>
<dbReference type="Gene3D" id="3.60.40.10">
    <property type="entry name" value="PPM-type phosphatase domain"/>
    <property type="match status" value="1"/>
</dbReference>
<dbReference type="PROSITE" id="PS50885">
    <property type="entry name" value="HAMP"/>
    <property type="match status" value="1"/>
</dbReference>
<dbReference type="SMART" id="SM00304">
    <property type="entry name" value="HAMP"/>
    <property type="match status" value="1"/>
</dbReference>
<feature type="coiled-coil region" evidence="2">
    <location>
        <begin position="508"/>
        <end position="542"/>
    </location>
</feature>
<dbReference type="Proteomes" id="UP000241764">
    <property type="component" value="Unassembled WGS sequence"/>
</dbReference>
<sequence length="788" mass="85954">MSGEGEKTQRFGLRSFRAKFVLVVGGAVLFDLLVSGGLALWNVQKLSQDAALEVGEGLTTANQEYIRSYAESTASRVDLLLDRVHADVKTLAGVLQSQIDEPARQEQIGATLARQAPGSVSVVYDRQGDWAQNLPGAPSVVSVWGYLLGPDHTPLPDVQQVIDNSAVLDLVAPSLLAGGSSKLQMYYIGPKEEPIFRTAPYTEQAQTFDRLYPGHNKADFWEFFFPGIYGSWQQWASDPASRPVADDITQTAPYTDAITGKLIVSFFNPLWTKDRTGVAGTAGADITLDQLAEIVENVKIAGTGFGFLTMSNGNVVAINPAGETIIGLKSSSDTGTQGVTGLERSLRNSTQPAITSLPLDKNNDGVIQHIMLDSQGESVPYIVVLKRLRSTNLWSSGPIKPETMSVGIVVPEREIYAALFAAQDGISRATNRILIYQIIAIAVSLLIVFAAVLGISKRITAGLSALAGAARRLQAQDYSVRVNIPTRDEVGEAGAAFNRMAEQISFHTENLERLVDERTSELEGANQEISALNSRLQDENLRLGAELAVARQIQLMVLPREHELEAISQIEIVAYMRPADEVGGDYYDVLQNGSRIKIGIGDVTGHGLESGVLMLMVQSVARALQETGDCDPRQFLDRLNRAIFKNIERTNTDKHLSLAFLDYEDERVTLSGQHEEVLVIRAGGEVERIDTLNLGLPVGLELDILPFVETHTIAFSRGDVIVLYTDGVTEAEDLDGRLYGIDRLCESARQRYGGSAEEIKTGILEDLMDHIGTQKIHDDITLVIMRHT</sequence>
<proteinExistence type="predicted"/>